<keyword evidence="2 3" id="KW-0808">Transferase</keyword>
<accession>A0ABW1EKD1</accession>
<gene>
    <name evidence="3" type="primary">rsmD</name>
    <name evidence="3" type="ORF">ACFPT7_15565</name>
</gene>
<dbReference type="EC" id="2.1.1.171" evidence="3"/>
<dbReference type="PANTHER" id="PTHR43542">
    <property type="entry name" value="METHYLTRANSFERASE"/>
    <property type="match status" value="1"/>
</dbReference>
<dbReference type="InterPro" id="IPR004398">
    <property type="entry name" value="RNA_MeTrfase_RsmD"/>
</dbReference>
<organism evidence="3 4">
    <name type="scientific">Acidicapsa dinghuensis</name>
    <dbReference type="NCBI Taxonomy" id="2218256"/>
    <lineage>
        <taxon>Bacteria</taxon>
        <taxon>Pseudomonadati</taxon>
        <taxon>Acidobacteriota</taxon>
        <taxon>Terriglobia</taxon>
        <taxon>Terriglobales</taxon>
        <taxon>Acidobacteriaceae</taxon>
        <taxon>Acidicapsa</taxon>
    </lineage>
</organism>
<dbReference type="PANTHER" id="PTHR43542:SF1">
    <property type="entry name" value="METHYLTRANSFERASE"/>
    <property type="match status" value="1"/>
</dbReference>
<dbReference type="NCBIfam" id="TIGR00095">
    <property type="entry name" value="16S rRNA (guanine(966)-N(2))-methyltransferase RsmD"/>
    <property type="match status" value="1"/>
</dbReference>
<dbReference type="InterPro" id="IPR029063">
    <property type="entry name" value="SAM-dependent_MTases_sf"/>
</dbReference>
<keyword evidence="4" id="KW-1185">Reference proteome</keyword>
<dbReference type="GO" id="GO:0052913">
    <property type="term" value="F:16S rRNA (guanine(966)-N(2))-methyltransferase activity"/>
    <property type="evidence" value="ECO:0007669"/>
    <property type="project" value="UniProtKB-EC"/>
</dbReference>
<sequence length="198" mass="20918">MRVIGGKFRSRVLAAQAGMDTRPTSDRLRETLFNVLTQGAVDRVDGGVFLDLYAGSGAVGIEALSRGAASVTFVEQGAAALRVVEKNLAGLGLDARSRREGIRIEKAAVLRFLRGGLERGGVGPFGVMFLDPPYDAAAEYAAVLELLGGDGRELLVEGALVVAEHRGKDDPGESFGALRRVRLLKQGDAALSFYEVSG</sequence>
<dbReference type="CDD" id="cd02440">
    <property type="entry name" value="AdoMet_MTases"/>
    <property type="match status" value="1"/>
</dbReference>
<dbReference type="EMBL" id="JBHSPH010000005">
    <property type="protein sequence ID" value="MFC5863725.1"/>
    <property type="molecule type" value="Genomic_DNA"/>
</dbReference>
<reference evidence="4" key="1">
    <citation type="journal article" date="2019" name="Int. J. Syst. Evol. Microbiol.">
        <title>The Global Catalogue of Microorganisms (GCM) 10K type strain sequencing project: providing services to taxonomists for standard genome sequencing and annotation.</title>
        <authorList>
            <consortium name="The Broad Institute Genomics Platform"/>
            <consortium name="The Broad Institute Genome Sequencing Center for Infectious Disease"/>
            <person name="Wu L."/>
            <person name="Ma J."/>
        </authorList>
    </citation>
    <scope>NUCLEOTIDE SEQUENCE [LARGE SCALE GENOMIC DNA]</scope>
    <source>
        <strain evidence="4">JCM 4087</strain>
    </source>
</reference>
<comment type="caution">
    <text evidence="3">The sequence shown here is derived from an EMBL/GenBank/DDBJ whole genome shotgun (WGS) entry which is preliminary data.</text>
</comment>
<evidence type="ECO:0000256" key="1">
    <source>
        <dbReference type="ARBA" id="ARBA00022603"/>
    </source>
</evidence>
<evidence type="ECO:0000313" key="4">
    <source>
        <dbReference type="Proteomes" id="UP001596091"/>
    </source>
</evidence>
<protein>
    <submittedName>
        <fullName evidence="3">16S rRNA (Guanine(966)-N(2))-methyltransferase RsmD</fullName>
        <ecNumber evidence="3">2.1.1.171</ecNumber>
    </submittedName>
</protein>
<dbReference type="RefSeq" id="WP_263339890.1">
    <property type="nucleotide sequence ID" value="NZ_JAGSYH010000005.1"/>
</dbReference>
<evidence type="ECO:0000313" key="3">
    <source>
        <dbReference type="EMBL" id="MFC5863725.1"/>
    </source>
</evidence>
<proteinExistence type="predicted"/>
<evidence type="ECO:0000256" key="2">
    <source>
        <dbReference type="ARBA" id="ARBA00022679"/>
    </source>
</evidence>
<dbReference type="SUPFAM" id="SSF53335">
    <property type="entry name" value="S-adenosyl-L-methionine-dependent methyltransferases"/>
    <property type="match status" value="1"/>
</dbReference>
<keyword evidence="1 3" id="KW-0489">Methyltransferase</keyword>
<dbReference type="PIRSF" id="PIRSF004553">
    <property type="entry name" value="CHP00095"/>
    <property type="match status" value="1"/>
</dbReference>
<dbReference type="Pfam" id="PF03602">
    <property type="entry name" value="Cons_hypoth95"/>
    <property type="match status" value="1"/>
</dbReference>
<dbReference type="Gene3D" id="3.40.50.150">
    <property type="entry name" value="Vaccinia Virus protein VP39"/>
    <property type="match status" value="1"/>
</dbReference>
<name>A0ABW1EKD1_9BACT</name>
<dbReference type="Proteomes" id="UP001596091">
    <property type="component" value="Unassembled WGS sequence"/>
</dbReference>